<name>A0A2P5FKM8_TREOI</name>
<keyword evidence="3" id="KW-1185">Reference proteome</keyword>
<keyword evidence="1" id="KW-0472">Membrane</keyword>
<keyword evidence="1" id="KW-0812">Transmembrane</keyword>
<comment type="caution">
    <text evidence="2">The sequence shown here is derived from an EMBL/GenBank/DDBJ whole genome shotgun (WGS) entry which is preliminary data.</text>
</comment>
<dbReference type="InParanoid" id="A0A2P5FKM8"/>
<proteinExistence type="predicted"/>
<dbReference type="AlphaFoldDB" id="A0A2P5FKM8"/>
<protein>
    <submittedName>
        <fullName evidence="2">Uncharacterized protein</fullName>
    </submittedName>
</protein>
<evidence type="ECO:0000313" key="2">
    <source>
        <dbReference type="EMBL" id="PON98350.1"/>
    </source>
</evidence>
<dbReference type="EMBL" id="JXTC01000025">
    <property type="protein sequence ID" value="PON98350.1"/>
    <property type="molecule type" value="Genomic_DNA"/>
</dbReference>
<keyword evidence="1" id="KW-1133">Transmembrane helix</keyword>
<accession>A0A2P5FKM8</accession>
<dbReference type="Proteomes" id="UP000237000">
    <property type="component" value="Unassembled WGS sequence"/>
</dbReference>
<organism evidence="2 3">
    <name type="scientific">Trema orientale</name>
    <name type="common">Charcoal tree</name>
    <name type="synonym">Celtis orientalis</name>
    <dbReference type="NCBI Taxonomy" id="63057"/>
    <lineage>
        <taxon>Eukaryota</taxon>
        <taxon>Viridiplantae</taxon>
        <taxon>Streptophyta</taxon>
        <taxon>Embryophyta</taxon>
        <taxon>Tracheophyta</taxon>
        <taxon>Spermatophyta</taxon>
        <taxon>Magnoliopsida</taxon>
        <taxon>eudicotyledons</taxon>
        <taxon>Gunneridae</taxon>
        <taxon>Pentapetalae</taxon>
        <taxon>rosids</taxon>
        <taxon>fabids</taxon>
        <taxon>Rosales</taxon>
        <taxon>Cannabaceae</taxon>
        <taxon>Trema</taxon>
    </lineage>
</organism>
<evidence type="ECO:0000256" key="1">
    <source>
        <dbReference type="SAM" id="Phobius"/>
    </source>
</evidence>
<gene>
    <name evidence="2" type="ORF">TorRG33x02_059250</name>
</gene>
<reference evidence="3" key="1">
    <citation type="submission" date="2016-06" db="EMBL/GenBank/DDBJ databases">
        <title>Parallel loss of symbiosis genes in relatives of nitrogen-fixing non-legume Parasponia.</title>
        <authorList>
            <person name="Van Velzen R."/>
            <person name="Holmer R."/>
            <person name="Bu F."/>
            <person name="Rutten L."/>
            <person name="Van Zeijl A."/>
            <person name="Liu W."/>
            <person name="Santuari L."/>
            <person name="Cao Q."/>
            <person name="Sharma T."/>
            <person name="Shen D."/>
            <person name="Roswanjaya Y."/>
            <person name="Wardhani T."/>
            <person name="Kalhor M.S."/>
            <person name="Jansen J."/>
            <person name="Van den Hoogen J."/>
            <person name="Gungor B."/>
            <person name="Hartog M."/>
            <person name="Hontelez J."/>
            <person name="Verver J."/>
            <person name="Yang W.-C."/>
            <person name="Schijlen E."/>
            <person name="Repin R."/>
            <person name="Schilthuizen M."/>
            <person name="Schranz E."/>
            <person name="Heidstra R."/>
            <person name="Miyata K."/>
            <person name="Fedorova E."/>
            <person name="Kohlen W."/>
            <person name="Bisseling T."/>
            <person name="Smit S."/>
            <person name="Geurts R."/>
        </authorList>
    </citation>
    <scope>NUCLEOTIDE SEQUENCE [LARGE SCALE GENOMIC DNA]</scope>
    <source>
        <strain evidence="3">cv. RG33-2</strain>
    </source>
</reference>
<sequence length="87" mass="10417">MINTKSILPRLINIPSIIVFHLKFVIFLNFKCIIVFYLLKFKKSIKRFPNLMVKIAKHLKLKGIFLFPFFQFTQMHFCSHRGKQSKT</sequence>
<evidence type="ECO:0000313" key="3">
    <source>
        <dbReference type="Proteomes" id="UP000237000"/>
    </source>
</evidence>
<feature type="transmembrane region" description="Helical" evidence="1">
    <location>
        <begin position="12"/>
        <end position="39"/>
    </location>
</feature>